<dbReference type="Proteomes" id="UP000464178">
    <property type="component" value="Chromosome"/>
</dbReference>
<dbReference type="InterPro" id="IPR011047">
    <property type="entry name" value="Quinoprotein_ADH-like_sf"/>
</dbReference>
<dbReference type="AlphaFoldDB" id="A0A6P2CW75"/>
<dbReference type="EMBL" id="LR593886">
    <property type="protein sequence ID" value="VTR91352.1"/>
    <property type="molecule type" value="Genomic_DNA"/>
</dbReference>
<evidence type="ECO:0000313" key="2">
    <source>
        <dbReference type="Proteomes" id="UP000464178"/>
    </source>
</evidence>
<dbReference type="InterPro" id="IPR015943">
    <property type="entry name" value="WD40/YVTN_repeat-like_dom_sf"/>
</dbReference>
<evidence type="ECO:0000313" key="1">
    <source>
        <dbReference type="EMBL" id="VTR91352.1"/>
    </source>
</evidence>
<dbReference type="KEGG" id="gms:SOIL9_63620"/>
<gene>
    <name evidence="1" type="ORF">SOIL9_63620</name>
</gene>
<reference evidence="1 2" key="1">
    <citation type="submission" date="2019-05" db="EMBL/GenBank/DDBJ databases">
        <authorList>
            <consortium name="Science for Life Laboratories"/>
        </authorList>
    </citation>
    <scope>NUCLEOTIDE SEQUENCE [LARGE SCALE GENOMIC DNA]</scope>
    <source>
        <strain evidence="1">Soil9</strain>
    </source>
</reference>
<proteinExistence type="predicted"/>
<dbReference type="RefSeq" id="WP_162666355.1">
    <property type="nucleotide sequence ID" value="NZ_LR593886.1"/>
</dbReference>
<accession>A0A6P2CW75</accession>
<protein>
    <submittedName>
        <fullName evidence="1">Wd-40 repeat protein: Putative WD-40 repeat protein</fullName>
    </submittedName>
</protein>
<name>A0A6P2CW75_9BACT</name>
<dbReference type="SUPFAM" id="SSF50998">
    <property type="entry name" value="Quinoprotein alcohol dehydrogenase-like"/>
    <property type="match status" value="1"/>
</dbReference>
<sequence>MRLIEADLGEVRSVVVSPDARLVAASGTNGWCAVFDWASGETVRRYPLNAACDQLAFGPNHAMIYVQHGVLRIDHIGGSSSGPDLVGQCVTAAIAPDGKTLVATQAGTSGSADLKRWSLPARQPLAGFNFWSPFRKLAFSPDGQFLAGIWSEGFELRFAVTGGLDYRHRISNRRWFATPGFVSFTRDSGTCAFGWENEFHILDISTGTSKALHRVDAGDHAGPIPARRRQTVVAAAGLAAPFHDAAFTGSGHYLATVEQPGRWKRWGTYANVWEMVFGPGANRNGRLKLRNPQTWDVVREYDWDCGPLTCLAFTTDGSAGVCGTADGRLVQFDVDE</sequence>
<keyword evidence="2" id="KW-1185">Reference proteome</keyword>
<dbReference type="Gene3D" id="2.130.10.10">
    <property type="entry name" value="YVTN repeat-like/Quinoprotein amine dehydrogenase"/>
    <property type="match status" value="2"/>
</dbReference>
<organism evidence="1 2">
    <name type="scientific">Gemmata massiliana</name>
    <dbReference type="NCBI Taxonomy" id="1210884"/>
    <lineage>
        <taxon>Bacteria</taxon>
        <taxon>Pseudomonadati</taxon>
        <taxon>Planctomycetota</taxon>
        <taxon>Planctomycetia</taxon>
        <taxon>Gemmatales</taxon>
        <taxon>Gemmataceae</taxon>
        <taxon>Gemmata</taxon>
    </lineage>
</organism>